<protein>
    <submittedName>
        <fullName evidence="1">Uncharacterized protein</fullName>
    </submittedName>
</protein>
<proteinExistence type="predicted"/>
<reference evidence="1 2" key="1">
    <citation type="submission" date="2018-06" db="EMBL/GenBank/DDBJ databases">
        <authorList>
            <consortium name="Pathogen Informatics"/>
            <person name="Doyle S."/>
        </authorList>
    </citation>
    <scope>NUCLEOTIDE SEQUENCE [LARGE SCALE GENOMIC DNA]</scope>
    <source>
        <strain evidence="1 2">NCTC13834</strain>
    </source>
</reference>
<dbReference type="RefSeq" id="WP_103373535.1">
    <property type="nucleotide sequence ID" value="NZ_BMCF01000008.1"/>
</dbReference>
<sequence length="209" mass="25248">MTKTVQDNTINIFDNQIYDKGVRSKKLKQEYNQLTERIKDISHKIEYYRKNDDYAEATKLKRQQSDLENELVELDDKLNEEDFKVTAEEFEEFYKAYNGEMSEFKAEHQKLSEEMNNKLKEVMKVYRKMVENKNEAGRRVSREQYVKHEKLAPNATYNHYKGQIFDHEVNLDKDKHDTTPRGYAWKLEKALDAVSRDEFQKYHYGHKQW</sequence>
<dbReference type="AlphaFoldDB" id="A0A380GQ28"/>
<gene>
    <name evidence="1" type="ORF">NCTC13834_02165</name>
</gene>
<accession>A0A380GQ28</accession>
<evidence type="ECO:0000313" key="1">
    <source>
        <dbReference type="EMBL" id="SUM55790.1"/>
    </source>
</evidence>
<dbReference type="Proteomes" id="UP000254412">
    <property type="component" value="Unassembled WGS sequence"/>
</dbReference>
<evidence type="ECO:0000313" key="2">
    <source>
        <dbReference type="Proteomes" id="UP000254412"/>
    </source>
</evidence>
<dbReference type="EMBL" id="UHDS01000001">
    <property type="protein sequence ID" value="SUM55790.1"/>
    <property type="molecule type" value="Genomic_DNA"/>
</dbReference>
<name>A0A380GQ28_9STAP</name>
<organism evidence="1 2">
    <name type="scientific">Staphylococcus nepalensis</name>
    <dbReference type="NCBI Taxonomy" id="214473"/>
    <lineage>
        <taxon>Bacteria</taxon>
        <taxon>Bacillati</taxon>
        <taxon>Bacillota</taxon>
        <taxon>Bacilli</taxon>
        <taxon>Bacillales</taxon>
        <taxon>Staphylococcaceae</taxon>
        <taxon>Staphylococcus</taxon>
    </lineage>
</organism>